<proteinExistence type="predicted"/>
<dbReference type="RefSeq" id="WP_240179469.1">
    <property type="nucleotide sequence ID" value="NZ_CP092362.2"/>
</dbReference>
<dbReference type="EMBL" id="CP092362">
    <property type="protein sequence ID" value="ULN43164.1"/>
    <property type="molecule type" value="Genomic_DNA"/>
</dbReference>
<accession>A0ABY3TV28</accession>
<evidence type="ECO:0008006" key="3">
    <source>
        <dbReference type="Google" id="ProtNLM"/>
    </source>
</evidence>
<organism evidence="1 2">
    <name type="scientific">Mycolicibacterium crocinum</name>
    <dbReference type="NCBI Taxonomy" id="388459"/>
    <lineage>
        <taxon>Bacteria</taxon>
        <taxon>Bacillati</taxon>
        <taxon>Actinomycetota</taxon>
        <taxon>Actinomycetes</taxon>
        <taxon>Mycobacteriales</taxon>
        <taxon>Mycobacteriaceae</taxon>
        <taxon>Mycolicibacterium</taxon>
    </lineage>
</organism>
<gene>
    <name evidence="1" type="ORF">MI149_08900</name>
</gene>
<reference evidence="1" key="1">
    <citation type="submission" date="2022-08" db="EMBL/GenBank/DDBJ databases">
        <title>Whole genome sequencing of non-tuberculosis mycobacteria type-strains.</title>
        <authorList>
            <person name="Igarashi Y."/>
            <person name="Osugi A."/>
            <person name="Mitarai S."/>
        </authorList>
    </citation>
    <scope>NUCLEOTIDE SEQUENCE</scope>
    <source>
        <strain evidence="1">JCM 16369</strain>
    </source>
</reference>
<name>A0ABY3TV28_9MYCO</name>
<keyword evidence="2" id="KW-1185">Reference proteome</keyword>
<dbReference type="Proteomes" id="UP001055337">
    <property type="component" value="Chromosome"/>
</dbReference>
<evidence type="ECO:0000313" key="2">
    <source>
        <dbReference type="Proteomes" id="UP001055337"/>
    </source>
</evidence>
<evidence type="ECO:0000313" key="1">
    <source>
        <dbReference type="EMBL" id="ULN43164.1"/>
    </source>
</evidence>
<protein>
    <recommendedName>
        <fullName evidence="3">Transposase</fullName>
    </recommendedName>
</protein>
<sequence>MHAIEWPAEWWPIRRPLKVELAFDFINFELFSISLANGEKSILHFTASARQLLVPPRKEGRTAAFHMRDDFTWVYAVAVYCGAKSINEGFQRDWGQPKRNSTQRPIVYGFI</sequence>